<evidence type="ECO:0000256" key="1">
    <source>
        <dbReference type="ARBA" id="ARBA00008348"/>
    </source>
</evidence>
<keyword evidence="7" id="KW-1185">Reference proteome</keyword>
<evidence type="ECO:0000313" key="7">
    <source>
        <dbReference type="Proteomes" id="UP000031760"/>
    </source>
</evidence>
<keyword evidence="3" id="KW-0694">RNA-binding</keyword>
<dbReference type="InterPro" id="IPR042092">
    <property type="entry name" value="PsdUridine_s_RsuA/RluB/E/F_cat"/>
</dbReference>
<dbReference type="HOGENOM" id="CLU_024979_1_2_10"/>
<dbReference type="SMART" id="SM00363">
    <property type="entry name" value="S4"/>
    <property type="match status" value="1"/>
</dbReference>
<dbReference type="InterPro" id="IPR006145">
    <property type="entry name" value="PsdUridine_synth_RsuA/RluA"/>
</dbReference>
<evidence type="ECO:0000313" key="6">
    <source>
        <dbReference type="EMBL" id="BAO54358.1"/>
    </source>
</evidence>
<dbReference type="Pfam" id="PF00849">
    <property type="entry name" value="PseudoU_synth_2"/>
    <property type="match status" value="1"/>
</dbReference>
<proteinExistence type="inferred from homology"/>
<dbReference type="STRING" id="1454201.NMS_0349"/>
<dbReference type="InterPro" id="IPR050343">
    <property type="entry name" value="RsuA_PseudoU_synthase"/>
</dbReference>
<dbReference type="CDD" id="cd00165">
    <property type="entry name" value="S4"/>
    <property type="match status" value="1"/>
</dbReference>
<dbReference type="GO" id="GO:0000455">
    <property type="term" value="P:enzyme-directed rRNA pseudouridine synthesis"/>
    <property type="evidence" value="ECO:0007669"/>
    <property type="project" value="UniProtKB-ARBA"/>
</dbReference>
<feature type="compositionally biased region" description="Polar residues" evidence="4">
    <location>
        <begin position="37"/>
        <end position="74"/>
    </location>
</feature>
<reference evidence="6 7" key="1">
    <citation type="journal article" date="2014" name="Proc. Natl. Acad. Sci. U.S.A.">
        <title>Functional characterization of flavobacteria rhodopsins reveals a unique class of light-driven chloride pump in bacteria.</title>
        <authorList>
            <person name="Yoshizawa S."/>
            <person name="Kumagai Y."/>
            <person name="Kim H."/>
            <person name="Ogura Y."/>
            <person name="Hayashi T."/>
            <person name="Iwasaki W."/>
            <person name="DeLong E.F."/>
            <person name="Kogure K."/>
        </authorList>
    </citation>
    <scope>NUCLEOTIDE SEQUENCE [LARGE SCALE GENOMIC DNA]</scope>
    <source>
        <strain evidence="6 7">S1-08</strain>
    </source>
</reference>
<evidence type="ECO:0000259" key="5">
    <source>
        <dbReference type="SMART" id="SM00363"/>
    </source>
</evidence>
<protein>
    <submittedName>
        <fullName evidence="6">Ribosomal large subunit pseudouridine synthase B</fullName>
    </submittedName>
</protein>
<dbReference type="Gene3D" id="3.10.290.10">
    <property type="entry name" value="RNA-binding S4 domain"/>
    <property type="match status" value="1"/>
</dbReference>
<sequence length="332" mass="36619">MQKIEVMSRGNEGSKGKGSGRQGGSGSSTGKGGNRRNAGSQEHTSNTSGRGSASTKNTRGGKNQVVGTSRSGNPVTKKEYINRKKKETTATAKSDAKGIRLNKYIANSGICSRRDADIYIAAGSVTVNDKPVIEMGYRVQPSDEVKFDGRSIEPKLKEYFLLNKPKGFITPRSGEKASKTVMDLMANASTSKLHYVGRLGRKSVGLMLFTSDLELANSMNNPNKKVRQIYHVALDRSFKHEDLMKIRNGISIEGEEIKVEEISYVEGGRNNEVGIEIHSNQDNIVQRIFDHVNYEVVVLDRVVLGGLTKKDLPRGNYRFLTKQEVINLKMSF</sequence>
<dbReference type="KEGG" id="nmf:NMS_0349"/>
<dbReference type="AlphaFoldDB" id="W8VU76"/>
<dbReference type="GO" id="GO:0003723">
    <property type="term" value="F:RNA binding"/>
    <property type="evidence" value="ECO:0007669"/>
    <property type="project" value="UniProtKB-KW"/>
</dbReference>
<dbReference type="InterPro" id="IPR036986">
    <property type="entry name" value="S4_RNA-bd_sf"/>
</dbReference>
<dbReference type="Pfam" id="PF01479">
    <property type="entry name" value="S4"/>
    <property type="match status" value="1"/>
</dbReference>
<accession>W8VU76</accession>
<dbReference type="FunFam" id="3.10.290.10:FF:000003">
    <property type="entry name" value="Pseudouridine synthase"/>
    <property type="match status" value="1"/>
</dbReference>
<dbReference type="SUPFAM" id="SSF55120">
    <property type="entry name" value="Pseudouridine synthase"/>
    <property type="match status" value="1"/>
</dbReference>
<dbReference type="GO" id="GO:0120159">
    <property type="term" value="F:rRNA pseudouridine synthase activity"/>
    <property type="evidence" value="ECO:0007669"/>
    <property type="project" value="UniProtKB-ARBA"/>
</dbReference>
<dbReference type="InterPro" id="IPR020094">
    <property type="entry name" value="TruA/RsuA/RluB/E/F_N"/>
</dbReference>
<evidence type="ECO:0000256" key="2">
    <source>
        <dbReference type="ARBA" id="ARBA00023235"/>
    </source>
</evidence>
<evidence type="ECO:0000256" key="4">
    <source>
        <dbReference type="SAM" id="MobiDB-lite"/>
    </source>
</evidence>
<dbReference type="SUPFAM" id="SSF55174">
    <property type="entry name" value="Alpha-L RNA-binding motif"/>
    <property type="match status" value="1"/>
</dbReference>
<comment type="similarity">
    <text evidence="1">Belongs to the pseudouridine synthase RsuA family.</text>
</comment>
<feature type="compositionally biased region" description="Gly residues" evidence="4">
    <location>
        <begin position="16"/>
        <end position="32"/>
    </location>
</feature>
<name>W8VU76_9FLAO</name>
<dbReference type="InterPro" id="IPR002942">
    <property type="entry name" value="S4_RNA-bd"/>
</dbReference>
<dbReference type="Gene3D" id="3.30.70.1560">
    <property type="entry name" value="Alpha-L RNA-binding motif"/>
    <property type="match status" value="1"/>
</dbReference>
<feature type="domain" description="RNA-binding S4" evidence="5">
    <location>
        <begin position="99"/>
        <end position="160"/>
    </location>
</feature>
<dbReference type="EMBL" id="AP014548">
    <property type="protein sequence ID" value="BAO54358.1"/>
    <property type="molecule type" value="Genomic_DNA"/>
</dbReference>
<organism evidence="6 7">
    <name type="scientific">Nonlabens marinus S1-08</name>
    <dbReference type="NCBI Taxonomy" id="1454201"/>
    <lineage>
        <taxon>Bacteria</taxon>
        <taxon>Pseudomonadati</taxon>
        <taxon>Bacteroidota</taxon>
        <taxon>Flavobacteriia</taxon>
        <taxon>Flavobacteriales</taxon>
        <taxon>Flavobacteriaceae</taxon>
        <taxon>Nonlabens</taxon>
    </lineage>
</organism>
<feature type="region of interest" description="Disordered" evidence="4">
    <location>
        <begin position="1"/>
        <end position="88"/>
    </location>
</feature>
<dbReference type="InterPro" id="IPR020103">
    <property type="entry name" value="PsdUridine_synth_cat_dom_sf"/>
</dbReference>
<dbReference type="PANTHER" id="PTHR47683:SF2">
    <property type="entry name" value="RNA-BINDING S4 DOMAIN-CONTAINING PROTEIN"/>
    <property type="match status" value="1"/>
</dbReference>
<keyword evidence="2" id="KW-0413">Isomerase</keyword>
<evidence type="ECO:0000256" key="3">
    <source>
        <dbReference type="PROSITE-ProRule" id="PRU00182"/>
    </source>
</evidence>
<dbReference type="Gene3D" id="3.30.70.580">
    <property type="entry name" value="Pseudouridine synthase I, catalytic domain, N-terminal subdomain"/>
    <property type="match status" value="1"/>
</dbReference>
<dbReference type="PROSITE" id="PS50889">
    <property type="entry name" value="S4"/>
    <property type="match status" value="1"/>
</dbReference>
<dbReference type="Proteomes" id="UP000031760">
    <property type="component" value="Chromosome"/>
</dbReference>
<dbReference type="PANTHER" id="PTHR47683">
    <property type="entry name" value="PSEUDOURIDINE SYNTHASE FAMILY PROTEIN-RELATED"/>
    <property type="match status" value="1"/>
</dbReference>
<gene>
    <name evidence="6" type="ORF">NMS_0349</name>
</gene>